<accession>A0A6H5HMK0</accession>
<evidence type="ECO:0000313" key="1">
    <source>
        <dbReference type="EMBL" id="CAB0017966.1"/>
    </source>
</evidence>
<dbReference type="EMBL" id="CADCXU010032123">
    <property type="protein sequence ID" value="CAB0017966.1"/>
    <property type="molecule type" value="Genomic_DNA"/>
</dbReference>
<evidence type="ECO:0000313" key="2">
    <source>
        <dbReference type="Proteomes" id="UP000479000"/>
    </source>
</evidence>
<reference evidence="1 2" key="1">
    <citation type="submission" date="2020-02" db="EMBL/GenBank/DDBJ databases">
        <authorList>
            <person name="Ferguson B K."/>
        </authorList>
    </citation>
    <scope>NUCLEOTIDE SEQUENCE [LARGE SCALE GENOMIC DNA]</scope>
</reference>
<gene>
    <name evidence="1" type="ORF">NTEN_LOCUS21875</name>
</gene>
<sequence>MVEFITQRFFPRFYYLKLNDPCTSLMAIFPPVFRDICNFSEFLRWPYDKLRSRNPNIRRTNLIRYRFIRAEGAKFLCENEEEASVERLVCSTTTSALVQRPHRGTRKARAGLEDGKETKRRFKVNPPHFPRRSGTFLYACGRRILSPAARDGIASLLSTLLPLVSDSVTGGVYHFRFRPSRPAYVRRNAAARRNCKGRMNQDADAIIGGWEAPLGGPAGNVKGRAARAGRAGAVMCFTTSLRVRGSAEESERVPPRSRSAPLFARTHVRLHGCSEPEFRLSIIGTGLTLSTSKIQETNDSGKDLKVPSVLRCHSTATRPANVRPSQRQLPPVEDCLLAK</sequence>
<protein>
    <submittedName>
        <fullName evidence="1">Uncharacterized protein</fullName>
    </submittedName>
</protein>
<organism evidence="1 2">
    <name type="scientific">Nesidiocoris tenuis</name>
    <dbReference type="NCBI Taxonomy" id="355587"/>
    <lineage>
        <taxon>Eukaryota</taxon>
        <taxon>Metazoa</taxon>
        <taxon>Ecdysozoa</taxon>
        <taxon>Arthropoda</taxon>
        <taxon>Hexapoda</taxon>
        <taxon>Insecta</taxon>
        <taxon>Pterygota</taxon>
        <taxon>Neoptera</taxon>
        <taxon>Paraneoptera</taxon>
        <taxon>Hemiptera</taxon>
        <taxon>Heteroptera</taxon>
        <taxon>Panheteroptera</taxon>
        <taxon>Cimicomorpha</taxon>
        <taxon>Miridae</taxon>
        <taxon>Dicyphina</taxon>
        <taxon>Nesidiocoris</taxon>
    </lineage>
</organism>
<name>A0A6H5HMK0_9HEMI</name>
<keyword evidence="2" id="KW-1185">Reference proteome</keyword>
<feature type="non-terminal residue" evidence="1">
    <location>
        <position position="339"/>
    </location>
</feature>
<proteinExistence type="predicted"/>
<dbReference type="AlphaFoldDB" id="A0A6H5HMK0"/>
<dbReference type="Proteomes" id="UP000479000">
    <property type="component" value="Unassembled WGS sequence"/>
</dbReference>